<evidence type="ECO:0000256" key="3">
    <source>
        <dbReference type="ARBA" id="ARBA00022448"/>
    </source>
</evidence>
<dbReference type="InterPro" id="IPR006059">
    <property type="entry name" value="SBP"/>
</dbReference>
<dbReference type="PANTHER" id="PTHR43649">
    <property type="entry name" value="ARABINOSE-BINDING PROTEIN-RELATED"/>
    <property type="match status" value="1"/>
</dbReference>
<gene>
    <name evidence="6" type="ORF">Back11_35020</name>
</gene>
<evidence type="ECO:0000313" key="6">
    <source>
        <dbReference type="EMBL" id="BBH22157.1"/>
    </source>
</evidence>
<feature type="region of interest" description="Disordered" evidence="5">
    <location>
        <begin position="28"/>
        <end position="63"/>
    </location>
</feature>
<comment type="similarity">
    <text evidence="2">Belongs to the bacterial solute-binding protein 1 family.</text>
</comment>
<evidence type="ECO:0000256" key="2">
    <source>
        <dbReference type="ARBA" id="ARBA00008520"/>
    </source>
</evidence>
<comment type="subcellular location">
    <subcellularLocation>
        <location evidence="1">Cell envelope</location>
    </subcellularLocation>
</comment>
<keyword evidence="4" id="KW-0732">Signal</keyword>
<evidence type="ECO:0000256" key="1">
    <source>
        <dbReference type="ARBA" id="ARBA00004196"/>
    </source>
</evidence>
<dbReference type="EMBL" id="AP019308">
    <property type="protein sequence ID" value="BBH22157.1"/>
    <property type="molecule type" value="Genomic_DNA"/>
</dbReference>
<keyword evidence="7" id="KW-1185">Reference proteome</keyword>
<protein>
    <submittedName>
        <fullName evidence="6">Uncharacterized protein</fullName>
    </submittedName>
</protein>
<sequence length="460" mass="51202">MKRRGWFSRLLAISVVLVLVISGCSKGNNGDSASSAPSNTPTSSPVEPSATSSEAPPEENKEPVTIRMLTWNEGYKGLFDLFHKEFPWITVEPVFITTPTIIETVVAQEAAGTPVDILWIDDLSTFIKEDLLDDLKPYMAKDPIIQNTKFNPGFIEQFDINDVRYASPFVYVPTWLAINKDLMSKHGLEMPPNDWTLDDFREMAKKATDPAAGEFGLAHSYLFPLHFLRAVSTANGNAANLDFMNADLTQSVMNTPGVLEDIRWMKEFVTKDGSLASTAKAAELGLDANADFMAGKSLFEFIGDWSLSNLNKNASFEWDVLPLPKGKAKQVTYGMVGAFGLAKASKHKEEAYKWISWQFTKTAQKWKIDQGASASIIDDEVFAYYDETPMWKGKNIEAVKATNQFKCCLSMLQKIPASSTMPLAQTIQIVLGDLEPESVIPLVDQWNAQTVKVRKELGWR</sequence>
<dbReference type="Gene3D" id="3.40.190.10">
    <property type="entry name" value="Periplasmic binding protein-like II"/>
    <property type="match status" value="1"/>
</dbReference>
<dbReference type="KEGG" id="pbk:Back11_35020"/>
<dbReference type="Pfam" id="PF01547">
    <property type="entry name" value="SBP_bac_1"/>
    <property type="match status" value="1"/>
</dbReference>
<dbReference type="PROSITE" id="PS51257">
    <property type="entry name" value="PROKAR_LIPOPROTEIN"/>
    <property type="match status" value="1"/>
</dbReference>
<evidence type="ECO:0000256" key="5">
    <source>
        <dbReference type="SAM" id="MobiDB-lite"/>
    </source>
</evidence>
<keyword evidence="3" id="KW-0813">Transport</keyword>
<dbReference type="RefSeq" id="WP_125659791.1">
    <property type="nucleotide sequence ID" value="NZ_AP019308.1"/>
</dbReference>
<dbReference type="GO" id="GO:0030313">
    <property type="term" value="C:cell envelope"/>
    <property type="evidence" value="ECO:0007669"/>
    <property type="project" value="UniProtKB-SubCell"/>
</dbReference>
<dbReference type="OrthoDB" id="383937at2"/>
<evidence type="ECO:0000313" key="7">
    <source>
        <dbReference type="Proteomes" id="UP000275368"/>
    </source>
</evidence>
<accession>A0A3G9ITF6</accession>
<name>A0A3G9ITF6_9BACL</name>
<dbReference type="AlphaFoldDB" id="A0A3G9ITF6"/>
<dbReference type="PANTHER" id="PTHR43649:SF31">
    <property type="entry name" value="SN-GLYCEROL-3-PHOSPHATE-BINDING PERIPLASMIC PROTEIN UGPB"/>
    <property type="match status" value="1"/>
</dbReference>
<reference evidence="6 7" key="1">
    <citation type="submission" date="2018-11" db="EMBL/GenBank/DDBJ databases">
        <title>Complete genome sequence of Paenibacillus baekrokdamisoli strain KCTC 33723.</title>
        <authorList>
            <person name="Kang S.W."/>
            <person name="Lee K.C."/>
            <person name="Kim K.K."/>
            <person name="Kim J.S."/>
            <person name="Kim D.S."/>
            <person name="Ko S.H."/>
            <person name="Yang S.H."/>
            <person name="Lee J.S."/>
        </authorList>
    </citation>
    <scope>NUCLEOTIDE SEQUENCE [LARGE SCALE GENOMIC DNA]</scope>
    <source>
        <strain evidence="6 7">KCTC 33723</strain>
    </source>
</reference>
<proteinExistence type="inferred from homology"/>
<dbReference type="InterPro" id="IPR050490">
    <property type="entry name" value="Bact_solute-bd_prot1"/>
</dbReference>
<feature type="compositionally biased region" description="Low complexity" evidence="5">
    <location>
        <begin position="32"/>
        <end position="45"/>
    </location>
</feature>
<dbReference type="Proteomes" id="UP000275368">
    <property type="component" value="Chromosome"/>
</dbReference>
<evidence type="ECO:0000256" key="4">
    <source>
        <dbReference type="ARBA" id="ARBA00022729"/>
    </source>
</evidence>
<dbReference type="SUPFAM" id="SSF53850">
    <property type="entry name" value="Periplasmic binding protein-like II"/>
    <property type="match status" value="1"/>
</dbReference>
<organism evidence="6 7">
    <name type="scientific">Paenibacillus baekrokdamisoli</name>
    <dbReference type="NCBI Taxonomy" id="1712516"/>
    <lineage>
        <taxon>Bacteria</taxon>
        <taxon>Bacillati</taxon>
        <taxon>Bacillota</taxon>
        <taxon>Bacilli</taxon>
        <taxon>Bacillales</taxon>
        <taxon>Paenibacillaceae</taxon>
        <taxon>Paenibacillus</taxon>
    </lineage>
</organism>